<evidence type="ECO:0000313" key="2">
    <source>
        <dbReference type="EMBL" id="CAD5212628.1"/>
    </source>
</evidence>
<dbReference type="EMBL" id="CAJFDH010000002">
    <property type="protein sequence ID" value="CAD5212628.1"/>
    <property type="molecule type" value="Genomic_DNA"/>
</dbReference>
<evidence type="ECO:0000313" key="3">
    <source>
        <dbReference type="Proteomes" id="UP000614601"/>
    </source>
</evidence>
<protein>
    <submittedName>
        <fullName evidence="2">Uncharacterized protein</fullName>
    </submittedName>
</protein>
<reference evidence="2" key="1">
    <citation type="submission" date="2020-09" db="EMBL/GenBank/DDBJ databases">
        <authorList>
            <person name="Kikuchi T."/>
        </authorList>
    </citation>
    <scope>NUCLEOTIDE SEQUENCE</scope>
    <source>
        <strain evidence="2">SH1</strain>
    </source>
</reference>
<evidence type="ECO:0000256" key="1">
    <source>
        <dbReference type="SAM" id="SignalP"/>
    </source>
</evidence>
<comment type="caution">
    <text evidence="2">The sequence shown here is derived from an EMBL/GenBank/DDBJ whole genome shotgun (WGS) entry which is preliminary data.</text>
</comment>
<gene>
    <name evidence="2" type="ORF">BOKJ2_LOCUS4429</name>
</gene>
<organism evidence="2 3">
    <name type="scientific">Bursaphelenchus okinawaensis</name>
    <dbReference type="NCBI Taxonomy" id="465554"/>
    <lineage>
        <taxon>Eukaryota</taxon>
        <taxon>Metazoa</taxon>
        <taxon>Ecdysozoa</taxon>
        <taxon>Nematoda</taxon>
        <taxon>Chromadorea</taxon>
        <taxon>Rhabditida</taxon>
        <taxon>Tylenchina</taxon>
        <taxon>Tylenchomorpha</taxon>
        <taxon>Aphelenchoidea</taxon>
        <taxon>Aphelenchoididae</taxon>
        <taxon>Bursaphelenchus</taxon>
    </lineage>
</organism>
<keyword evidence="3" id="KW-1185">Reference proteome</keyword>
<name>A0A811KBC8_9BILA</name>
<dbReference type="OrthoDB" id="10427069at2759"/>
<dbReference type="AlphaFoldDB" id="A0A811KBC8"/>
<dbReference type="Proteomes" id="UP000783686">
    <property type="component" value="Unassembled WGS sequence"/>
</dbReference>
<dbReference type="Proteomes" id="UP000614601">
    <property type="component" value="Unassembled WGS sequence"/>
</dbReference>
<proteinExistence type="predicted"/>
<keyword evidence="1" id="KW-0732">Signal</keyword>
<feature type="signal peptide" evidence="1">
    <location>
        <begin position="1"/>
        <end position="31"/>
    </location>
</feature>
<feature type="chain" id="PRO_5035681515" evidence="1">
    <location>
        <begin position="32"/>
        <end position="308"/>
    </location>
</feature>
<dbReference type="EMBL" id="CAJFCW020000002">
    <property type="protein sequence ID" value="CAG9096985.1"/>
    <property type="molecule type" value="Genomic_DNA"/>
</dbReference>
<sequence length="308" mass="35262">MEKLKTAARKDCKKYWLVAVICSLVLILSLAQNEDGDANSVHHTDKNGSFDVPFKFFEEVKTKVIRNVDKNHMVTQLFLEDFYNMTISTVHLQMKELTSNLALVYQGEEFVPFYHKCIQNVKKLAPNLKKVHFGEARNAVVIGDNLYEGLKSEVDKLKEDAAKLEDLFLEHGVSIVDFKMVTEVVIKDVALNITELNDVFDSNSTSEFAQVYGFVSNTTLKNVTLQQHYVFSSSKLFNTPEDITKYKLLQNELMNSDRSRIRLEGRLPYQCVRPIMASSIICLASPERLMVSKREEDGSQIQFCCEFM</sequence>
<accession>A0A811KBC8</accession>